<keyword evidence="2" id="KW-0479">Metal-binding</keyword>
<gene>
    <name evidence="7" type="ORF">SJI18_07975</name>
</gene>
<evidence type="ECO:0000256" key="3">
    <source>
        <dbReference type="ARBA" id="ARBA00022801"/>
    </source>
</evidence>
<dbReference type="InterPro" id="IPR041526">
    <property type="entry name" value="DAPG_hydrolase"/>
</dbReference>
<protein>
    <submittedName>
        <fullName evidence="7">Hydrolase</fullName>
    </submittedName>
</protein>
<evidence type="ECO:0000256" key="4">
    <source>
        <dbReference type="ARBA" id="ARBA00022833"/>
    </source>
</evidence>
<accession>A0ABU7ULH2</accession>
<comment type="similarity">
    <text evidence="5">Belongs to the DAPG/phloretin hydrolase family.</text>
</comment>
<keyword evidence="3 7" id="KW-0378">Hydrolase</keyword>
<evidence type="ECO:0000313" key="8">
    <source>
        <dbReference type="Proteomes" id="UP001498469"/>
    </source>
</evidence>
<dbReference type="Proteomes" id="UP001498469">
    <property type="component" value="Unassembled WGS sequence"/>
</dbReference>
<keyword evidence="4" id="KW-0862">Zinc</keyword>
<dbReference type="GO" id="GO:0016787">
    <property type="term" value="F:hydrolase activity"/>
    <property type="evidence" value="ECO:0007669"/>
    <property type="project" value="UniProtKB-KW"/>
</dbReference>
<dbReference type="EMBL" id="JAZHFS010000006">
    <property type="protein sequence ID" value="MEF2112240.1"/>
    <property type="molecule type" value="Genomic_DNA"/>
</dbReference>
<proteinExistence type="inferred from homology"/>
<comment type="caution">
    <text evidence="7">The sequence shown here is derived from an EMBL/GenBank/DDBJ whole genome shotgun (WGS) entry which is preliminary data.</text>
</comment>
<comment type="cofactor">
    <cofactor evidence="1">
        <name>Zn(2+)</name>
        <dbReference type="ChEBI" id="CHEBI:29105"/>
    </cofactor>
</comment>
<evidence type="ECO:0000259" key="6">
    <source>
        <dbReference type="Pfam" id="PF18089"/>
    </source>
</evidence>
<evidence type="ECO:0000313" key="7">
    <source>
        <dbReference type="EMBL" id="MEF2112240.1"/>
    </source>
</evidence>
<evidence type="ECO:0000256" key="1">
    <source>
        <dbReference type="ARBA" id="ARBA00001947"/>
    </source>
</evidence>
<evidence type="ECO:0000256" key="5">
    <source>
        <dbReference type="ARBA" id="ARBA00023459"/>
    </source>
</evidence>
<feature type="domain" description="DAPG hydrolase PhiG" evidence="6">
    <location>
        <begin position="49"/>
        <end position="265"/>
    </location>
</feature>
<organism evidence="7 8">
    <name type="scientific">Clostridium frigoriphilum</name>
    <dbReference type="NCBI Taxonomy" id="443253"/>
    <lineage>
        <taxon>Bacteria</taxon>
        <taxon>Bacillati</taxon>
        <taxon>Bacillota</taxon>
        <taxon>Clostridia</taxon>
        <taxon>Eubacteriales</taxon>
        <taxon>Clostridiaceae</taxon>
        <taxon>Clostridium</taxon>
    </lineage>
</organism>
<dbReference type="RefSeq" id="WP_216249082.1">
    <property type="nucleotide sequence ID" value="NZ_JAZHFS010000006.1"/>
</dbReference>
<reference evidence="7 8" key="1">
    <citation type="submission" date="2023-11" db="EMBL/GenBank/DDBJ databases">
        <title>Draft genome sequence of a psychrophilic Clostridium strain from permafrost water brine.</title>
        <authorList>
            <person name="Shcherbakova V.A."/>
            <person name="Trubitsyn V.E."/>
            <person name="Zakharyuk A.G."/>
        </authorList>
    </citation>
    <scope>NUCLEOTIDE SEQUENCE [LARGE SCALE GENOMIC DNA]</scope>
    <source>
        <strain evidence="7 8">14F</strain>
    </source>
</reference>
<dbReference type="Pfam" id="PF18089">
    <property type="entry name" value="DAPG_hydrolase"/>
    <property type="match status" value="1"/>
</dbReference>
<evidence type="ECO:0000256" key="2">
    <source>
        <dbReference type="ARBA" id="ARBA00022723"/>
    </source>
</evidence>
<sequence length="272" mass="30770">MRELRKELTPQEEQKSYAKYFNQPIVSPNPELMAILQEGPMDPNKVLMLGNVNVLLKDGYSDVETGYCVLPNGTAYVAVNNKFPGVTLEMINWWFAWHGLEDLRYMLWFKKGHYGIDISEKDRAKILDPTTPILEKFQGCTHHVIEDTGNGPEDIQISFLKPEELGFDMEELNSKDITVVTGNGVAQSRKGGPKAPAVMLHYFREIPGGVESRSRFWMGYHMIDKKPCKLLPDGIQIPVQAPRGLAFHNVEEYSNLAAILPDLYNEMGGKIE</sequence>
<name>A0ABU7ULH2_9CLOT</name>
<keyword evidence="8" id="KW-1185">Reference proteome</keyword>